<dbReference type="Proteomes" id="UP000095009">
    <property type="component" value="Unassembled WGS sequence"/>
</dbReference>
<proteinExistence type="predicted"/>
<protein>
    <recommendedName>
        <fullName evidence="4">Myb-like domain-containing protein</fullName>
    </recommendedName>
</protein>
<sequence length="388" mass="43318">MSPCLPLTLPTPPLSLPGTTKAPLALSILPPYSAVPKPSPPTQQRRKSKSKYTDEQDELILSLKLKNKSWREIAQVAEIAAGPLAARNRYQVLIGQQGNGMVIWDPADEAQFRQYLDEAEKVKWNYVAQELSRVRKKRINARHCQAKISYLFRHQPQLFGIVVNDDEMHKNHHHHHHHHHQNHHHHHHQNYQHRQNMLQPNVTPATTHSSSGSSSSGCSHSECDDSGSDSDSNNKWYHLQQSGRNDLASASATSVALPRLGQQPPVASHNTSPLHSPGGTLHNIFANPVNLNHPPLEGLPYTSFVPRGGDYQLPQAQPQPQVQLQSQSQHQSQSQLQPQQQRHYTILPPLQPTLRLGPSLPSLPGLDTSSTAFADGSRLAKPFLRLNE</sequence>
<evidence type="ECO:0000313" key="3">
    <source>
        <dbReference type="Proteomes" id="UP000095009"/>
    </source>
</evidence>
<feature type="region of interest" description="Disordered" evidence="1">
    <location>
        <begin position="300"/>
        <end position="388"/>
    </location>
</feature>
<dbReference type="EMBL" id="KV454410">
    <property type="protein sequence ID" value="ODQ65206.1"/>
    <property type="molecule type" value="Genomic_DNA"/>
</dbReference>
<evidence type="ECO:0000256" key="1">
    <source>
        <dbReference type="SAM" id="MobiDB-lite"/>
    </source>
</evidence>
<feature type="region of interest" description="Disordered" evidence="1">
    <location>
        <begin position="261"/>
        <end position="281"/>
    </location>
</feature>
<evidence type="ECO:0008006" key="4">
    <source>
        <dbReference type="Google" id="ProtNLM"/>
    </source>
</evidence>
<feature type="compositionally biased region" description="Low complexity" evidence="1">
    <location>
        <begin position="208"/>
        <end position="220"/>
    </location>
</feature>
<dbReference type="OrthoDB" id="2350934at2759"/>
<feature type="compositionally biased region" description="Basic residues" evidence="1">
    <location>
        <begin position="170"/>
        <end position="191"/>
    </location>
</feature>
<dbReference type="STRING" id="857566.A0A1E3PID7"/>
<feature type="compositionally biased region" description="Low complexity" evidence="1">
    <location>
        <begin position="312"/>
        <end position="341"/>
    </location>
</feature>
<reference evidence="2 3" key="1">
    <citation type="journal article" date="2016" name="Proc. Natl. Acad. Sci. U.S.A.">
        <title>Comparative genomics of biotechnologically important yeasts.</title>
        <authorList>
            <person name="Riley R."/>
            <person name="Haridas S."/>
            <person name="Wolfe K.H."/>
            <person name="Lopes M.R."/>
            <person name="Hittinger C.T."/>
            <person name="Goeker M."/>
            <person name="Salamov A.A."/>
            <person name="Wisecaver J.H."/>
            <person name="Long T.M."/>
            <person name="Calvey C.H."/>
            <person name="Aerts A.L."/>
            <person name="Barry K.W."/>
            <person name="Choi C."/>
            <person name="Clum A."/>
            <person name="Coughlan A.Y."/>
            <person name="Deshpande S."/>
            <person name="Douglass A.P."/>
            <person name="Hanson S.J."/>
            <person name="Klenk H.-P."/>
            <person name="LaButti K.M."/>
            <person name="Lapidus A."/>
            <person name="Lindquist E.A."/>
            <person name="Lipzen A.M."/>
            <person name="Meier-Kolthoff J.P."/>
            <person name="Ohm R.A."/>
            <person name="Otillar R.P."/>
            <person name="Pangilinan J.L."/>
            <person name="Peng Y."/>
            <person name="Rokas A."/>
            <person name="Rosa C.A."/>
            <person name="Scheuner C."/>
            <person name="Sibirny A.A."/>
            <person name="Slot J.C."/>
            <person name="Stielow J.B."/>
            <person name="Sun H."/>
            <person name="Kurtzman C.P."/>
            <person name="Blackwell M."/>
            <person name="Grigoriev I.V."/>
            <person name="Jeffries T.W."/>
        </authorList>
    </citation>
    <scope>NUCLEOTIDE SEQUENCE [LARGE SCALE GENOMIC DNA]</scope>
    <source>
        <strain evidence="2 3">DSM 6958</strain>
    </source>
</reference>
<feature type="region of interest" description="Disordered" evidence="1">
    <location>
        <begin position="31"/>
        <end position="53"/>
    </location>
</feature>
<accession>A0A1E3PID7</accession>
<evidence type="ECO:0000313" key="2">
    <source>
        <dbReference type="EMBL" id="ODQ65206.1"/>
    </source>
</evidence>
<keyword evidence="3" id="KW-1185">Reference proteome</keyword>
<name>A0A1E3PID7_9ASCO</name>
<gene>
    <name evidence="2" type="ORF">NADFUDRAFT_51801</name>
</gene>
<feature type="region of interest" description="Disordered" evidence="1">
    <location>
        <begin position="170"/>
        <end position="237"/>
    </location>
</feature>
<organism evidence="2 3">
    <name type="scientific">Nadsonia fulvescens var. elongata DSM 6958</name>
    <dbReference type="NCBI Taxonomy" id="857566"/>
    <lineage>
        <taxon>Eukaryota</taxon>
        <taxon>Fungi</taxon>
        <taxon>Dikarya</taxon>
        <taxon>Ascomycota</taxon>
        <taxon>Saccharomycotina</taxon>
        <taxon>Dipodascomycetes</taxon>
        <taxon>Dipodascales</taxon>
        <taxon>Dipodascales incertae sedis</taxon>
        <taxon>Nadsonia</taxon>
    </lineage>
</organism>
<feature type="compositionally biased region" description="Low complexity" evidence="1">
    <location>
        <begin position="352"/>
        <end position="371"/>
    </location>
</feature>
<dbReference type="AlphaFoldDB" id="A0A1E3PID7"/>
<feature type="compositionally biased region" description="Polar residues" evidence="1">
    <location>
        <begin position="197"/>
        <end position="207"/>
    </location>
</feature>